<accession>A0A9P9GQC9</accession>
<reference evidence="2" key="1">
    <citation type="journal article" date="2021" name="Nat. Commun.">
        <title>Genetic determinants of endophytism in the Arabidopsis root mycobiome.</title>
        <authorList>
            <person name="Mesny F."/>
            <person name="Miyauchi S."/>
            <person name="Thiergart T."/>
            <person name="Pickel B."/>
            <person name="Atanasova L."/>
            <person name="Karlsson M."/>
            <person name="Huettel B."/>
            <person name="Barry K.W."/>
            <person name="Haridas S."/>
            <person name="Chen C."/>
            <person name="Bauer D."/>
            <person name="Andreopoulos W."/>
            <person name="Pangilinan J."/>
            <person name="LaButti K."/>
            <person name="Riley R."/>
            <person name="Lipzen A."/>
            <person name="Clum A."/>
            <person name="Drula E."/>
            <person name="Henrissat B."/>
            <person name="Kohler A."/>
            <person name="Grigoriev I.V."/>
            <person name="Martin F.M."/>
            <person name="Hacquard S."/>
        </authorList>
    </citation>
    <scope>NUCLEOTIDE SEQUENCE</scope>
    <source>
        <strain evidence="2">FSSC 5 MPI-SDFR-AT-0091</strain>
    </source>
</reference>
<organism evidence="2 3">
    <name type="scientific">Fusarium solani</name>
    <name type="common">Filamentous fungus</name>
    <dbReference type="NCBI Taxonomy" id="169388"/>
    <lineage>
        <taxon>Eukaryota</taxon>
        <taxon>Fungi</taxon>
        <taxon>Dikarya</taxon>
        <taxon>Ascomycota</taxon>
        <taxon>Pezizomycotina</taxon>
        <taxon>Sordariomycetes</taxon>
        <taxon>Hypocreomycetidae</taxon>
        <taxon>Hypocreales</taxon>
        <taxon>Nectriaceae</taxon>
        <taxon>Fusarium</taxon>
        <taxon>Fusarium solani species complex</taxon>
    </lineage>
</organism>
<evidence type="ECO:0000313" key="3">
    <source>
        <dbReference type="Proteomes" id="UP000736672"/>
    </source>
</evidence>
<feature type="domain" description="PD-(D/E)XK nuclease-like" evidence="1">
    <location>
        <begin position="94"/>
        <end position="131"/>
    </location>
</feature>
<evidence type="ECO:0000313" key="2">
    <source>
        <dbReference type="EMBL" id="KAH7243798.1"/>
    </source>
</evidence>
<keyword evidence="3" id="KW-1185">Reference proteome</keyword>
<comment type="caution">
    <text evidence="2">The sequence shown here is derived from an EMBL/GenBank/DDBJ whole genome shotgun (WGS) entry which is preliminary data.</text>
</comment>
<protein>
    <recommendedName>
        <fullName evidence="1">PD-(D/E)XK nuclease-like domain-containing protein</fullName>
    </recommendedName>
</protein>
<dbReference type="EMBL" id="JAGTJS010000018">
    <property type="protein sequence ID" value="KAH7243798.1"/>
    <property type="molecule type" value="Genomic_DNA"/>
</dbReference>
<dbReference type="InterPro" id="IPR046797">
    <property type="entry name" value="PDDEXK_12"/>
</dbReference>
<dbReference type="OrthoDB" id="4161186at2759"/>
<evidence type="ECO:0000259" key="1">
    <source>
        <dbReference type="Pfam" id="PF20516"/>
    </source>
</evidence>
<proteinExistence type="predicted"/>
<dbReference type="Proteomes" id="UP000736672">
    <property type="component" value="Unassembled WGS sequence"/>
</dbReference>
<dbReference type="Pfam" id="PF20516">
    <property type="entry name" value="PDDEXK_12"/>
    <property type="match status" value="1"/>
</dbReference>
<gene>
    <name evidence="2" type="ORF">B0J15DRAFT_89596</name>
</gene>
<name>A0A9P9GQC9_FUSSL</name>
<sequence length="151" mass="16799">MPPLNFVGLLPTTRSTIQATRPYGLIPSRSALKPSEAANLSRRHSCRWGSGKQLNGSSCQSSLEMICTSYRLFPAYLSTDMSGSLWLHPIKMARRTLWTGGTFGSTETPLKTFQAITGVRRLRTWSLEVFWPWYKAYVLKVPATSVSVPSG</sequence>
<dbReference type="AlphaFoldDB" id="A0A9P9GQC9"/>